<name>A0A839A375_9LACT</name>
<dbReference type="AlphaFoldDB" id="A0A839A375"/>
<dbReference type="CDD" id="cd06261">
    <property type="entry name" value="TM_PBP2"/>
    <property type="match status" value="1"/>
</dbReference>
<keyword evidence="6 7" id="KW-0472">Membrane</keyword>
<protein>
    <submittedName>
        <fullName evidence="9">Sugar ABC transporter permease</fullName>
    </submittedName>
</protein>
<keyword evidence="5 7" id="KW-1133">Transmembrane helix</keyword>
<feature type="transmembrane region" description="Helical" evidence="7">
    <location>
        <begin position="74"/>
        <end position="99"/>
    </location>
</feature>
<evidence type="ECO:0000256" key="7">
    <source>
        <dbReference type="RuleBase" id="RU363032"/>
    </source>
</evidence>
<evidence type="ECO:0000256" key="4">
    <source>
        <dbReference type="ARBA" id="ARBA00022692"/>
    </source>
</evidence>
<organism evidence="9 10">
    <name type="scientific">Ruoffia halotolerans</name>
    <dbReference type="NCBI Taxonomy" id="2748684"/>
    <lineage>
        <taxon>Bacteria</taxon>
        <taxon>Bacillati</taxon>
        <taxon>Bacillota</taxon>
        <taxon>Bacilli</taxon>
        <taxon>Lactobacillales</taxon>
        <taxon>Aerococcaceae</taxon>
        <taxon>Ruoffia</taxon>
    </lineage>
</organism>
<comment type="similarity">
    <text evidence="7">Belongs to the binding-protein-dependent transport system permease family.</text>
</comment>
<evidence type="ECO:0000256" key="1">
    <source>
        <dbReference type="ARBA" id="ARBA00004651"/>
    </source>
</evidence>
<feature type="transmembrane region" description="Helical" evidence="7">
    <location>
        <begin position="211"/>
        <end position="232"/>
    </location>
</feature>
<keyword evidence="3" id="KW-1003">Cell membrane</keyword>
<dbReference type="Proteomes" id="UP000571018">
    <property type="component" value="Unassembled WGS sequence"/>
</dbReference>
<dbReference type="EMBL" id="JACAOA010000002">
    <property type="protein sequence ID" value="MBA5728402.1"/>
    <property type="molecule type" value="Genomic_DNA"/>
</dbReference>
<dbReference type="GO" id="GO:0005886">
    <property type="term" value="C:plasma membrane"/>
    <property type="evidence" value="ECO:0007669"/>
    <property type="project" value="UniProtKB-SubCell"/>
</dbReference>
<keyword evidence="2 7" id="KW-0813">Transport</keyword>
<dbReference type="Gene3D" id="1.10.3720.10">
    <property type="entry name" value="MetI-like"/>
    <property type="match status" value="1"/>
</dbReference>
<evidence type="ECO:0000259" key="8">
    <source>
        <dbReference type="PROSITE" id="PS50928"/>
    </source>
</evidence>
<evidence type="ECO:0000256" key="6">
    <source>
        <dbReference type="ARBA" id="ARBA00023136"/>
    </source>
</evidence>
<feature type="transmembrane region" description="Helical" evidence="7">
    <location>
        <begin position="16"/>
        <end position="41"/>
    </location>
</feature>
<evidence type="ECO:0000256" key="2">
    <source>
        <dbReference type="ARBA" id="ARBA00022448"/>
    </source>
</evidence>
<feature type="transmembrane region" description="Helical" evidence="7">
    <location>
        <begin position="269"/>
        <end position="292"/>
    </location>
</feature>
<reference evidence="9 10" key="1">
    <citation type="submission" date="2020-06" db="EMBL/GenBank/DDBJ databases">
        <title>Reclassification of Facklamia ignava, Facklamia soureckii and Facklami tabacinasalis as Falseniella iganva gen. nov., comb. nov., Hutsoniella ignava gen. nov., comb. nov., and Ruoffia tabacinasalis gen. nov., comb. nov and description of Ruoffia haltotolerans sp. nov., isolated from hypersaline Inland Sea of Qatar.</title>
        <authorList>
            <person name="Fotedar R."/>
            <person name="Sankaranarayanan K."/>
            <person name="Lawson P."/>
            <person name="Caldwell M."/>
            <person name="Zeyara A."/>
            <person name="Al Malki A."/>
            <person name="Ali M."/>
        </authorList>
    </citation>
    <scope>NUCLEOTIDE SEQUENCE [LARGE SCALE GENOMIC DNA]</scope>
    <source>
        <strain evidence="9 10">INB8</strain>
    </source>
</reference>
<gene>
    <name evidence="9" type="ORF">HW423_01185</name>
</gene>
<dbReference type="PANTHER" id="PTHR30193">
    <property type="entry name" value="ABC TRANSPORTER PERMEASE PROTEIN"/>
    <property type="match status" value="1"/>
</dbReference>
<dbReference type="InterPro" id="IPR051393">
    <property type="entry name" value="ABC_transporter_permease"/>
</dbReference>
<sequence>MKKKKNTWKNIKKYRFIYIILLPILLYFIVFSYTPLIMGIVQSFNDVKLSGNSVFVGLENYQEVLNDSKFIQSIWNALIIGLGKWILIFIGGVAIAIGINELTTKWQKTTVQTSTYIPYLLSWTIVGGIWIFILSPNGLLNGILGFFGQESPILFISNQKYGRWIMILTGVWKDLGYYAVLFLTSIVATNPNIFEAAQIDGAPRMKQIRRLVLPEMVSTMKTVLVLSIMGLFTNFDQIFVMANPAVIEKTRSPILYIYENGIQAFDVGIATAASVIVLLLTGVVTLGLRYILYRRDES</sequence>
<evidence type="ECO:0000256" key="3">
    <source>
        <dbReference type="ARBA" id="ARBA00022475"/>
    </source>
</evidence>
<dbReference type="PANTHER" id="PTHR30193:SF37">
    <property type="entry name" value="INNER MEMBRANE ABC TRANSPORTER PERMEASE PROTEIN YCJO"/>
    <property type="match status" value="1"/>
</dbReference>
<evidence type="ECO:0000256" key="5">
    <source>
        <dbReference type="ARBA" id="ARBA00022989"/>
    </source>
</evidence>
<feature type="transmembrane region" description="Helical" evidence="7">
    <location>
        <begin position="120"/>
        <end position="144"/>
    </location>
</feature>
<evidence type="ECO:0000313" key="10">
    <source>
        <dbReference type="Proteomes" id="UP000571018"/>
    </source>
</evidence>
<dbReference type="RefSeq" id="WP_218930128.1">
    <property type="nucleotide sequence ID" value="NZ_JACAOA010000002.1"/>
</dbReference>
<dbReference type="GO" id="GO:0055085">
    <property type="term" value="P:transmembrane transport"/>
    <property type="evidence" value="ECO:0007669"/>
    <property type="project" value="InterPro"/>
</dbReference>
<dbReference type="InterPro" id="IPR000515">
    <property type="entry name" value="MetI-like"/>
</dbReference>
<dbReference type="Pfam" id="PF00528">
    <property type="entry name" value="BPD_transp_1"/>
    <property type="match status" value="1"/>
</dbReference>
<feature type="domain" description="ABC transmembrane type-1" evidence="8">
    <location>
        <begin position="74"/>
        <end position="288"/>
    </location>
</feature>
<comment type="subcellular location">
    <subcellularLocation>
        <location evidence="1 7">Cell membrane</location>
        <topology evidence="1 7">Multi-pass membrane protein</topology>
    </subcellularLocation>
</comment>
<keyword evidence="10" id="KW-1185">Reference proteome</keyword>
<keyword evidence="4 7" id="KW-0812">Transmembrane</keyword>
<feature type="transmembrane region" description="Helical" evidence="7">
    <location>
        <begin position="164"/>
        <end position="190"/>
    </location>
</feature>
<dbReference type="SUPFAM" id="SSF161098">
    <property type="entry name" value="MetI-like"/>
    <property type="match status" value="1"/>
</dbReference>
<dbReference type="PROSITE" id="PS50928">
    <property type="entry name" value="ABC_TM1"/>
    <property type="match status" value="1"/>
</dbReference>
<dbReference type="InterPro" id="IPR035906">
    <property type="entry name" value="MetI-like_sf"/>
</dbReference>
<accession>A0A839A375</accession>
<proteinExistence type="inferred from homology"/>
<comment type="caution">
    <text evidence="9">The sequence shown here is derived from an EMBL/GenBank/DDBJ whole genome shotgun (WGS) entry which is preliminary data.</text>
</comment>
<evidence type="ECO:0000313" key="9">
    <source>
        <dbReference type="EMBL" id="MBA5728402.1"/>
    </source>
</evidence>